<keyword evidence="4 10" id="KW-0808">Transferase</keyword>
<evidence type="ECO:0000313" key="13">
    <source>
        <dbReference type="Proteomes" id="UP000820818"/>
    </source>
</evidence>
<comment type="pathway">
    <text evidence="1">Lipid metabolism; fatty acid beta-oxidation.</text>
</comment>
<proteinExistence type="inferred from homology"/>
<evidence type="ECO:0000256" key="2">
    <source>
        <dbReference type="ARBA" id="ARBA00005232"/>
    </source>
</evidence>
<dbReference type="FunFam" id="1.10.275.20:FF:000001">
    <property type="entry name" value="carnitine O-palmitoyltransferase 2, mitochondrial"/>
    <property type="match status" value="1"/>
</dbReference>
<evidence type="ECO:0000256" key="1">
    <source>
        <dbReference type="ARBA" id="ARBA00005005"/>
    </source>
</evidence>
<dbReference type="PROSITE" id="PS00440">
    <property type="entry name" value="ACYLTRANSF_C_2"/>
    <property type="match status" value="1"/>
</dbReference>
<evidence type="ECO:0000256" key="7">
    <source>
        <dbReference type="ARBA" id="ARBA00023315"/>
    </source>
</evidence>
<accession>A0AAD5LM32</accession>
<evidence type="ECO:0000256" key="5">
    <source>
        <dbReference type="ARBA" id="ARBA00022832"/>
    </source>
</evidence>
<name>A0AAD5LM32_9CRUS</name>
<dbReference type="FunFam" id="1.20.1280.180:FF:000001">
    <property type="entry name" value="Carnitine O-palmitoyltransferase 2, mitochondrial"/>
    <property type="match status" value="1"/>
</dbReference>
<evidence type="ECO:0000259" key="11">
    <source>
        <dbReference type="Pfam" id="PF00755"/>
    </source>
</evidence>
<dbReference type="InterPro" id="IPR023213">
    <property type="entry name" value="CAT-like_dom_sf"/>
</dbReference>
<comment type="caution">
    <text evidence="12">The sequence shown here is derived from an EMBL/GenBank/DDBJ whole genome shotgun (WGS) entry which is preliminary data.</text>
</comment>
<dbReference type="InterPro" id="IPR039551">
    <property type="entry name" value="Cho/carn_acyl_trans"/>
</dbReference>
<gene>
    <name evidence="12" type="ORF">GHT06_014298</name>
</gene>
<dbReference type="Gene3D" id="3.30.559.10">
    <property type="entry name" value="Chloramphenicol acetyltransferase-like domain"/>
    <property type="match status" value="1"/>
</dbReference>
<dbReference type="GO" id="GO:0006635">
    <property type="term" value="P:fatty acid beta-oxidation"/>
    <property type="evidence" value="ECO:0007669"/>
    <property type="project" value="TreeGrafter"/>
</dbReference>
<keyword evidence="6" id="KW-0443">Lipid metabolism</keyword>
<dbReference type="PANTHER" id="PTHR22589">
    <property type="entry name" value="CARNITINE O-ACYLTRANSFERASE"/>
    <property type="match status" value="1"/>
</dbReference>
<evidence type="ECO:0000256" key="4">
    <source>
        <dbReference type="ARBA" id="ARBA00022679"/>
    </source>
</evidence>
<dbReference type="Proteomes" id="UP000820818">
    <property type="component" value="Linkage Group LG4"/>
</dbReference>
<dbReference type="Gene3D" id="1.10.275.20">
    <property type="entry name" value="Choline/Carnitine o-acyltransferase"/>
    <property type="match status" value="1"/>
</dbReference>
<comment type="catalytic activity">
    <reaction evidence="8">
        <text>4,8-dimethylnonanoyl-CoA + (R)-carnitine = O-4,8-dimethylnonanoyl-(R)-carnitine + CoA</text>
        <dbReference type="Rhea" id="RHEA:44860"/>
        <dbReference type="ChEBI" id="CHEBI:16347"/>
        <dbReference type="ChEBI" id="CHEBI:57287"/>
        <dbReference type="ChEBI" id="CHEBI:77061"/>
        <dbReference type="ChEBI" id="CHEBI:84654"/>
    </reaction>
</comment>
<comment type="similarity">
    <text evidence="2 10">Belongs to the carnitine/choline acetyltransferase family.</text>
</comment>
<keyword evidence="5" id="KW-0276">Fatty acid metabolism</keyword>
<dbReference type="Gene3D" id="3.30.559.70">
    <property type="entry name" value="Choline/Carnitine o-acyltransferase, domain 2"/>
    <property type="match status" value="1"/>
</dbReference>
<evidence type="ECO:0000256" key="6">
    <source>
        <dbReference type="ARBA" id="ARBA00023098"/>
    </source>
</evidence>
<dbReference type="PANTHER" id="PTHR22589:SF16">
    <property type="entry name" value="CARNITINE O-PALMITOYLTRANSFERASE 2, MITOCHONDRIAL"/>
    <property type="match status" value="1"/>
</dbReference>
<evidence type="ECO:0000256" key="9">
    <source>
        <dbReference type="PIRSR" id="PIRSR600542-1"/>
    </source>
</evidence>
<reference evidence="12 13" key="1">
    <citation type="submission" date="2022-05" db="EMBL/GenBank/DDBJ databases">
        <title>A multi-omics perspective on studying reproductive biology in Daphnia sinensis.</title>
        <authorList>
            <person name="Jia J."/>
        </authorList>
    </citation>
    <scope>NUCLEOTIDE SEQUENCE [LARGE SCALE GENOMIC DNA]</scope>
    <source>
        <strain evidence="12 13">WSL</strain>
    </source>
</reference>
<evidence type="ECO:0000256" key="10">
    <source>
        <dbReference type="RuleBase" id="RU003801"/>
    </source>
</evidence>
<dbReference type="GO" id="GO:0005739">
    <property type="term" value="C:mitochondrion"/>
    <property type="evidence" value="ECO:0007669"/>
    <property type="project" value="TreeGrafter"/>
</dbReference>
<protein>
    <recommendedName>
        <fullName evidence="11">Choline/carnitine acyltransferase domain-containing protein</fullName>
    </recommendedName>
</protein>
<keyword evidence="7 10" id="KW-0012">Acyltransferase</keyword>
<evidence type="ECO:0000256" key="8">
    <source>
        <dbReference type="ARBA" id="ARBA00048999"/>
    </source>
</evidence>
<dbReference type="EMBL" id="WJBH02000004">
    <property type="protein sequence ID" value="KAI9560283.1"/>
    <property type="molecule type" value="Genomic_DNA"/>
</dbReference>
<feature type="domain" description="Choline/carnitine acyltransferase" evidence="11">
    <location>
        <begin position="72"/>
        <end position="667"/>
    </location>
</feature>
<dbReference type="InterPro" id="IPR042231">
    <property type="entry name" value="Cho/carn_acyl_trans_2"/>
</dbReference>
<organism evidence="12 13">
    <name type="scientific">Daphnia sinensis</name>
    <dbReference type="NCBI Taxonomy" id="1820382"/>
    <lineage>
        <taxon>Eukaryota</taxon>
        <taxon>Metazoa</taxon>
        <taxon>Ecdysozoa</taxon>
        <taxon>Arthropoda</taxon>
        <taxon>Crustacea</taxon>
        <taxon>Branchiopoda</taxon>
        <taxon>Diplostraca</taxon>
        <taxon>Cladocera</taxon>
        <taxon>Anomopoda</taxon>
        <taxon>Daphniidae</taxon>
        <taxon>Daphnia</taxon>
        <taxon>Daphnia similis group</taxon>
    </lineage>
</organism>
<dbReference type="GO" id="GO:0004095">
    <property type="term" value="F:carnitine O-palmitoyltransferase activity"/>
    <property type="evidence" value="ECO:0007669"/>
    <property type="project" value="TreeGrafter"/>
</dbReference>
<dbReference type="InterPro" id="IPR042572">
    <property type="entry name" value="Carn_acyl_trans_N"/>
</dbReference>
<dbReference type="Gene3D" id="1.20.1280.180">
    <property type="match status" value="1"/>
</dbReference>
<keyword evidence="13" id="KW-1185">Reference proteome</keyword>
<dbReference type="Pfam" id="PF00755">
    <property type="entry name" value="Carn_acyltransf"/>
    <property type="match status" value="1"/>
</dbReference>
<dbReference type="SUPFAM" id="SSF52777">
    <property type="entry name" value="CoA-dependent acyltransferases"/>
    <property type="match status" value="2"/>
</dbReference>
<evidence type="ECO:0000313" key="12">
    <source>
        <dbReference type="EMBL" id="KAI9560283.1"/>
    </source>
</evidence>
<evidence type="ECO:0000256" key="3">
    <source>
        <dbReference type="ARBA" id="ARBA00022448"/>
    </source>
</evidence>
<sequence>MLFSTFNVAHKHRLMFFVYFPVQHLPTFSLCVFRYRLTSSTQILAPIESDNERYLHKSTVPTMHFQPSLPRLPIPRLEDTCQRYLNAQLPLLDATHFEDTKRLVANFQLEAGKDLNQRLIAQDKANKHTSYITGSWFDMYLRDRQPIVLNYNPFISYIDDPKTAYNDQTIRAANFLISAIKFRETLNAGLLEPEVYHLNPKKSDTETFRKVVRMLPSSFSWYGAYLYNAYPLDMSQYPSLFNSTRIPEIGKDRLVRFEKAKHVLVMRGGHFYVFDVLDKDGNLLQPLDIYSCLKYIQQDPIAPSQHPIGYLTAENRDTWANARQLLMENNSGQMEAIDSALFNLVLDDVGTDNDPVKISKLFLHGNGANRWFDKSFSLIVARDGKAAVNFEHSWGDGVAVMRFLNESFKDSTGKPRVHPHEVAGMIPRRDFDPSYHVKRLEFQLSDRLKAAVSDARQRFDQTTGALTVDLFIYNGFSKHFCKEQQVSPDAMMQLGFQVAYQLQNGGTCSTYESCSTSAFKHGRTETIRPCTSQTTAFSRAITASSGKHSQSELRAMITDCSKVHGQLTKEAAMGQGFDRHLFALKYLAQQQSLPIPALYQDPAYAAINHNILSTSTLGSPAVELGGFAPVVHDGYGIGYSIQDNRLGAVVTTYPPHRNGSDFVSCLESAFRRIEDVLRKKN</sequence>
<dbReference type="AlphaFoldDB" id="A0AAD5LM32"/>
<keyword evidence="3" id="KW-0813">Transport</keyword>
<feature type="active site" description="Proton acceptor" evidence="9">
    <location>
        <position position="392"/>
    </location>
</feature>
<dbReference type="InterPro" id="IPR000542">
    <property type="entry name" value="Carn_acyl_trans"/>
</dbReference>